<organism evidence="6 7">
    <name type="scientific">Rhizoctonia solani</name>
    <dbReference type="NCBI Taxonomy" id="456999"/>
    <lineage>
        <taxon>Eukaryota</taxon>
        <taxon>Fungi</taxon>
        <taxon>Dikarya</taxon>
        <taxon>Basidiomycota</taxon>
        <taxon>Agaricomycotina</taxon>
        <taxon>Agaricomycetes</taxon>
        <taxon>Cantharellales</taxon>
        <taxon>Ceratobasidiaceae</taxon>
        <taxon>Rhizoctonia</taxon>
    </lineage>
</organism>
<dbReference type="SUPFAM" id="SSF56112">
    <property type="entry name" value="Protein kinase-like (PK-like)"/>
    <property type="match status" value="1"/>
</dbReference>
<feature type="domain" description="Protein kinase" evidence="5">
    <location>
        <begin position="52"/>
        <end position="186"/>
    </location>
</feature>
<dbReference type="InterPro" id="IPR052059">
    <property type="entry name" value="CR_Ser/Thr_kinase"/>
</dbReference>
<evidence type="ECO:0000256" key="1">
    <source>
        <dbReference type="ARBA" id="ARBA00022679"/>
    </source>
</evidence>
<dbReference type="Pfam" id="PF07714">
    <property type="entry name" value="PK_Tyr_Ser-Thr"/>
    <property type="match status" value="1"/>
</dbReference>
<dbReference type="PROSITE" id="PS50011">
    <property type="entry name" value="PROTEIN_KINASE_DOM"/>
    <property type="match status" value="1"/>
</dbReference>
<dbReference type="InterPro" id="IPR001245">
    <property type="entry name" value="Ser-Thr/Tyr_kinase_cat_dom"/>
</dbReference>
<dbReference type="InterPro" id="IPR011009">
    <property type="entry name" value="Kinase-like_dom_sf"/>
</dbReference>
<dbReference type="AlphaFoldDB" id="A0A8H2W849"/>
<gene>
    <name evidence="6" type="ORF">RDB_LOCUS145</name>
</gene>
<dbReference type="PANTHER" id="PTHR47973">
    <property type="entry name" value="CYSTEINE-RICH RECEPTOR-LIKE PROTEIN KINASE 3"/>
    <property type="match status" value="1"/>
</dbReference>
<protein>
    <recommendedName>
        <fullName evidence="5">Protein kinase domain-containing protein</fullName>
    </recommendedName>
</protein>
<dbReference type="GO" id="GO:0005524">
    <property type="term" value="F:ATP binding"/>
    <property type="evidence" value="ECO:0007669"/>
    <property type="project" value="UniProtKB-KW"/>
</dbReference>
<dbReference type="Gene3D" id="1.10.510.10">
    <property type="entry name" value="Transferase(Phosphotransferase) domain 1"/>
    <property type="match status" value="1"/>
</dbReference>
<keyword evidence="2" id="KW-0547">Nucleotide-binding</keyword>
<evidence type="ECO:0000313" key="6">
    <source>
        <dbReference type="EMBL" id="CAE6335634.1"/>
    </source>
</evidence>
<reference evidence="6" key="1">
    <citation type="submission" date="2021-01" db="EMBL/GenBank/DDBJ databases">
        <authorList>
            <person name="Kaushik A."/>
        </authorList>
    </citation>
    <scope>NUCLEOTIDE SEQUENCE</scope>
    <source>
        <strain evidence="6">AG1-1C</strain>
    </source>
</reference>
<dbReference type="EMBL" id="CAJMWS010000003">
    <property type="protein sequence ID" value="CAE6335634.1"/>
    <property type="molecule type" value="Genomic_DNA"/>
</dbReference>
<accession>A0A8H2W849</accession>
<dbReference type="InterPro" id="IPR000719">
    <property type="entry name" value="Prot_kinase_dom"/>
</dbReference>
<proteinExistence type="predicted"/>
<keyword evidence="4" id="KW-0067">ATP-binding</keyword>
<keyword evidence="3" id="KW-0418">Kinase</keyword>
<sequence length="186" mass="20488">MSSATQSPSLVVNESLVVGSTIMIGKDMSTSDILKQIGTRVEDITIKLNLKECNREATEHGGSGSVYSGRLNDGSRVAIKCLKLEINQSAEGRQAVESFANELYVWSKCQHLNVIGLIGMASYRGRFAMISPWMENGSVKRFLSNRSFSRSERLQLCLQIASGVAYLHANKIASAWRPESRECINV</sequence>
<dbReference type="Proteomes" id="UP000663846">
    <property type="component" value="Unassembled WGS sequence"/>
</dbReference>
<evidence type="ECO:0000256" key="4">
    <source>
        <dbReference type="ARBA" id="ARBA00022840"/>
    </source>
</evidence>
<name>A0A8H2W849_9AGAM</name>
<comment type="caution">
    <text evidence="6">The sequence shown here is derived from an EMBL/GenBank/DDBJ whole genome shotgun (WGS) entry which is preliminary data.</text>
</comment>
<dbReference type="GO" id="GO:0004672">
    <property type="term" value="F:protein kinase activity"/>
    <property type="evidence" value="ECO:0007669"/>
    <property type="project" value="InterPro"/>
</dbReference>
<evidence type="ECO:0000313" key="7">
    <source>
        <dbReference type="Proteomes" id="UP000663846"/>
    </source>
</evidence>
<evidence type="ECO:0000256" key="2">
    <source>
        <dbReference type="ARBA" id="ARBA00022741"/>
    </source>
</evidence>
<evidence type="ECO:0000256" key="3">
    <source>
        <dbReference type="ARBA" id="ARBA00022777"/>
    </source>
</evidence>
<keyword evidence="1" id="KW-0808">Transferase</keyword>
<evidence type="ECO:0000259" key="5">
    <source>
        <dbReference type="PROSITE" id="PS50011"/>
    </source>
</evidence>